<dbReference type="InterPro" id="IPR047113">
    <property type="entry name" value="PA2G4/ARX1"/>
</dbReference>
<evidence type="ECO:0000256" key="8">
    <source>
        <dbReference type="ARBA" id="ARBA00023049"/>
    </source>
</evidence>
<evidence type="ECO:0000256" key="2">
    <source>
        <dbReference type="ARBA" id="ARBA00004496"/>
    </source>
</evidence>
<comment type="function">
    <text evidence="12">Probable metalloprotease involved in proper assembly of pre-ribosomal particles during the biogenesis of the 60S ribosomal subunit. Accompanies the pre-60S particles to the cytoplasm.</text>
</comment>
<name>A0A642UP98_DIURU</name>
<keyword evidence="8" id="KW-0482">Metalloprotease</keyword>
<evidence type="ECO:0000256" key="5">
    <source>
        <dbReference type="ARBA" id="ARBA00022670"/>
    </source>
</evidence>
<dbReference type="Gene3D" id="3.90.230.10">
    <property type="entry name" value="Creatinase/methionine aminopeptidase superfamily"/>
    <property type="match status" value="1"/>
</dbReference>
<dbReference type="VEuPathDB" id="FungiDB:DIURU_002636"/>
<evidence type="ECO:0000313" key="14">
    <source>
        <dbReference type="Proteomes" id="UP000449547"/>
    </source>
</evidence>
<evidence type="ECO:0000256" key="6">
    <source>
        <dbReference type="ARBA" id="ARBA00022723"/>
    </source>
</evidence>
<organism evidence="13 14">
    <name type="scientific">Diutina rugosa</name>
    <name type="common">Yeast</name>
    <name type="synonym">Candida rugosa</name>
    <dbReference type="NCBI Taxonomy" id="5481"/>
    <lineage>
        <taxon>Eukaryota</taxon>
        <taxon>Fungi</taxon>
        <taxon>Dikarya</taxon>
        <taxon>Ascomycota</taxon>
        <taxon>Saccharomycotina</taxon>
        <taxon>Pichiomycetes</taxon>
        <taxon>Debaryomycetaceae</taxon>
        <taxon>Diutina</taxon>
    </lineage>
</organism>
<dbReference type="GeneID" id="54781287"/>
<dbReference type="OMA" id="KPSWVHS"/>
<sequence length="547" mass="59240">MSLAVHQDDADVLLHSKNVLDDRIVEKYRVAGQIVQTALVYLESIIANPPNGAIPTITDLCVLTDSYMAKLLAKAFTSVREKGIAVPTQIDINELASGFAPEVVDEKGSTYVLSVGDVAKVTLGVHIDGYTATVSHTIVVYPQEGERAPLVGAKADAVCAAHVATETLVAYLGLVLAPEKTPQSFRVNGAAQVTGSQIRQIVDTIADAYNCVVVPGSKVRRVRRFLAGQAEGIVAEREFKGVVWDESHQESKLLAQAAGTDLIKRDATVKSDPNSAIPTDDFVVEAGEVFQIDIRMAPMREMTTAGIVTLEEIDHFTGKNGKNEFNCRPTMFVRDYAVTHQLKLKSARKLLAHVDKKFTVYPFKLTYCSSQFPLPDESAETLEKLVADVKQNKLGLAEVQNRHLVKAKPIQMAKFIDLKTVVDSCTTTGRHGVDAAKPVLPGMEVPLPQLGMTSLKLKSLLKHAVSVPVVREATTVVLNQVDGEVLRLTGGSAAPVAYVHSDYTLPESVAAPIGELMALTQDAKYGLTVKQCKHYKVDFGASEMQLD</sequence>
<dbReference type="AlphaFoldDB" id="A0A642UP98"/>
<comment type="subcellular location">
    <subcellularLocation>
        <location evidence="2">Cytoplasm</location>
    </subcellularLocation>
    <subcellularLocation>
        <location evidence="1">Nucleus</location>
    </subcellularLocation>
</comment>
<evidence type="ECO:0000256" key="1">
    <source>
        <dbReference type="ARBA" id="ARBA00004123"/>
    </source>
</evidence>
<keyword evidence="4" id="KW-0963">Cytoplasm</keyword>
<evidence type="ECO:0000256" key="9">
    <source>
        <dbReference type="ARBA" id="ARBA00023242"/>
    </source>
</evidence>
<protein>
    <recommendedName>
        <fullName evidence="10">Probable metalloprotease ARX1</fullName>
    </recommendedName>
    <alternativeName>
        <fullName evidence="11">Associated with ribosomal export complex protein 1</fullName>
    </alternativeName>
</protein>
<dbReference type="GO" id="GO:0008237">
    <property type="term" value="F:metallopeptidase activity"/>
    <property type="evidence" value="ECO:0007669"/>
    <property type="project" value="UniProtKB-KW"/>
</dbReference>
<proteinExistence type="inferred from homology"/>
<dbReference type="EMBL" id="SWFT01000082">
    <property type="protein sequence ID" value="KAA8902740.1"/>
    <property type="molecule type" value="Genomic_DNA"/>
</dbReference>
<evidence type="ECO:0000256" key="7">
    <source>
        <dbReference type="ARBA" id="ARBA00022801"/>
    </source>
</evidence>
<evidence type="ECO:0000256" key="10">
    <source>
        <dbReference type="ARBA" id="ARBA00026155"/>
    </source>
</evidence>
<dbReference type="RefSeq" id="XP_034012488.1">
    <property type="nucleotide sequence ID" value="XM_034155309.1"/>
</dbReference>
<reference evidence="13 14" key="1">
    <citation type="submission" date="2019-07" db="EMBL/GenBank/DDBJ databases">
        <title>Genome assembly of two rare yeast pathogens: Diutina rugosa and Trichomonascus ciferrii.</title>
        <authorList>
            <person name="Mixao V."/>
            <person name="Saus E."/>
            <person name="Hansen A."/>
            <person name="Lass-Flor C."/>
            <person name="Gabaldon T."/>
        </authorList>
    </citation>
    <scope>NUCLEOTIDE SEQUENCE [LARGE SCALE GENOMIC DNA]</scope>
    <source>
        <strain evidence="13 14">CBS 613</strain>
    </source>
</reference>
<evidence type="ECO:0000256" key="3">
    <source>
        <dbReference type="ARBA" id="ARBA00007319"/>
    </source>
</evidence>
<dbReference type="InterPro" id="IPR036005">
    <property type="entry name" value="Creatinase/aminopeptidase-like"/>
</dbReference>
<evidence type="ECO:0000256" key="11">
    <source>
        <dbReference type="ARBA" id="ARBA00033475"/>
    </source>
</evidence>
<comment type="caution">
    <text evidence="13">The sequence shown here is derived from an EMBL/GenBank/DDBJ whole genome shotgun (WGS) entry which is preliminary data.</text>
</comment>
<accession>A0A642UP98</accession>
<keyword evidence="6" id="KW-0479">Metal-binding</keyword>
<dbReference type="PANTHER" id="PTHR10804">
    <property type="entry name" value="PROTEASE FAMILY M24 METHIONYL AMINOPEPTIDASE, AMINOPEPTIDASE P"/>
    <property type="match status" value="1"/>
</dbReference>
<dbReference type="Proteomes" id="UP000449547">
    <property type="component" value="Unassembled WGS sequence"/>
</dbReference>
<gene>
    <name evidence="13" type="ORF">DIURU_002636</name>
</gene>
<dbReference type="Gene3D" id="1.10.10.10">
    <property type="entry name" value="Winged helix-like DNA-binding domain superfamily/Winged helix DNA-binding domain"/>
    <property type="match status" value="1"/>
</dbReference>
<comment type="similarity">
    <text evidence="3">Belongs to the peptidase M24 family.</text>
</comment>
<dbReference type="GO" id="GO:0005737">
    <property type="term" value="C:cytoplasm"/>
    <property type="evidence" value="ECO:0007669"/>
    <property type="project" value="UniProtKB-SubCell"/>
</dbReference>
<keyword evidence="9" id="KW-0539">Nucleus</keyword>
<dbReference type="OrthoDB" id="5876363at2759"/>
<dbReference type="SUPFAM" id="SSF55920">
    <property type="entry name" value="Creatinase/aminopeptidase"/>
    <property type="match status" value="1"/>
</dbReference>
<dbReference type="GO" id="GO:0005634">
    <property type="term" value="C:nucleus"/>
    <property type="evidence" value="ECO:0007669"/>
    <property type="project" value="UniProtKB-SubCell"/>
</dbReference>
<evidence type="ECO:0000256" key="12">
    <source>
        <dbReference type="ARBA" id="ARBA00034680"/>
    </source>
</evidence>
<keyword evidence="5" id="KW-0645">Protease</keyword>
<keyword evidence="14" id="KW-1185">Reference proteome</keyword>
<evidence type="ECO:0000313" key="13">
    <source>
        <dbReference type="EMBL" id="KAA8902740.1"/>
    </source>
</evidence>
<dbReference type="GO" id="GO:0046872">
    <property type="term" value="F:metal ion binding"/>
    <property type="evidence" value="ECO:0007669"/>
    <property type="project" value="UniProtKB-KW"/>
</dbReference>
<dbReference type="GO" id="GO:0006508">
    <property type="term" value="P:proteolysis"/>
    <property type="evidence" value="ECO:0007669"/>
    <property type="project" value="UniProtKB-KW"/>
</dbReference>
<dbReference type="PANTHER" id="PTHR10804:SF102">
    <property type="entry name" value="METALLOPROTEASE ARX1-RELATED"/>
    <property type="match status" value="1"/>
</dbReference>
<dbReference type="InterPro" id="IPR036388">
    <property type="entry name" value="WH-like_DNA-bd_sf"/>
</dbReference>
<keyword evidence="7" id="KW-0378">Hydrolase</keyword>
<evidence type="ECO:0000256" key="4">
    <source>
        <dbReference type="ARBA" id="ARBA00022490"/>
    </source>
</evidence>